<proteinExistence type="predicted"/>
<reference evidence="3" key="3">
    <citation type="journal article" date="2018" name="Plant J.">
        <title>The Sorghum bicolor reference genome: improved assembly, gene annotations, a transcriptome atlas, and signatures of genome organization.</title>
        <authorList>
            <person name="McCormick R.F."/>
            <person name="Truong S.K."/>
            <person name="Sreedasyam A."/>
            <person name="Jenkins J."/>
            <person name="Shu S."/>
            <person name="Sims D."/>
            <person name="Kennedy M."/>
            <person name="Amirebrahimi M."/>
            <person name="Weers B.D."/>
            <person name="McKinley B."/>
            <person name="Mattison A."/>
            <person name="Morishige D.T."/>
            <person name="Grimwood J."/>
            <person name="Schmutz J."/>
            <person name="Mullet J.E."/>
        </authorList>
    </citation>
    <scope>NUCLEOTIDE SEQUENCE [LARGE SCALE GENOMIC DNA]</scope>
    <source>
        <strain evidence="3">cv. BTx623</strain>
    </source>
</reference>
<dbReference type="InParanoid" id="A0A1W0VW71"/>
<dbReference type="AlphaFoldDB" id="A0A1W0VW71"/>
<gene>
    <name evidence="2" type="ORF">SORBI_3001G395150</name>
    <name evidence="1" type="ORF">SORBI_3003G084501</name>
</gene>
<sequence>MNWITQDQRLNSEIWEYNQQIVAEQRDIMKKAIVHARSFSVLRICRFARYTFANHIGQCYQVVFHLNSISFVS</sequence>
<dbReference type="EMBL" id="CM000762">
    <property type="protein sequence ID" value="OQU86389.1"/>
    <property type="molecule type" value="Genomic_DNA"/>
</dbReference>
<dbReference type="Proteomes" id="UP000000768">
    <property type="component" value="Chromosome 1"/>
</dbReference>
<keyword evidence="3" id="KW-1185">Reference proteome</keyword>
<name>A0A1W0VW71_SORBI</name>
<accession>A0A1W0VW71</accession>
<evidence type="ECO:0000313" key="2">
    <source>
        <dbReference type="EMBL" id="OQU92715.1"/>
    </source>
</evidence>
<dbReference type="Gramene" id="OQU92715">
    <property type="protein sequence ID" value="OQU92715"/>
    <property type="gene ID" value="SORBI_3001G395150"/>
</dbReference>
<reference evidence="1 3" key="1">
    <citation type="journal article" date="2009" name="Nature">
        <title>The Sorghum bicolor genome and the diversification of grasses.</title>
        <authorList>
            <person name="Paterson A.H."/>
            <person name="Bowers J.E."/>
            <person name="Bruggmann R."/>
            <person name="Dubchak I."/>
            <person name="Grimwood J."/>
            <person name="Gundlach H."/>
            <person name="Haberer G."/>
            <person name="Hellsten U."/>
            <person name="Mitros T."/>
            <person name="Poliakov A."/>
            <person name="Schmutz J."/>
            <person name="Spannagl M."/>
            <person name="Tang H."/>
            <person name="Wang X."/>
            <person name="Wicker T."/>
            <person name="Bharti A.K."/>
            <person name="Chapman J."/>
            <person name="Feltus F.A."/>
            <person name="Gowik U."/>
            <person name="Grigoriev I.V."/>
            <person name="Lyons E."/>
            <person name="Maher C.A."/>
            <person name="Martis M."/>
            <person name="Narechania A."/>
            <person name="Otillar R.P."/>
            <person name="Penning B.W."/>
            <person name="Salamov A.A."/>
            <person name="Wang Y."/>
            <person name="Zhang L."/>
            <person name="Carpita N.C."/>
            <person name="Freeling M."/>
            <person name="Gingle A.R."/>
            <person name="Hash C.T."/>
            <person name="Keller B."/>
            <person name="Klein P."/>
            <person name="Kresovich S."/>
            <person name="McCann M.C."/>
            <person name="Ming R."/>
            <person name="Peterson D.G."/>
            <person name="Mehboob-ur-Rahman"/>
            <person name="Ware D."/>
            <person name="Westhoff P."/>
            <person name="Mayer K.F."/>
            <person name="Messing J."/>
            <person name="Rokhsar D.S."/>
        </authorList>
    </citation>
    <scope>NUCLEOTIDE SEQUENCE [LARGE SCALE GENOMIC DNA]</scope>
    <source>
        <strain evidence="3">cv. BTx623</strain>
    </source>
</reference>
<organism evidence="1 3">
    <name type="scientific">Sorghum bicolor</name>
    <name type="common">Sorghum</name>
    <name type="synonym">Sorghum vulgare</name>
    <dbReference type="NCBI Taxonomy" id="4558"/>
    <lineage>
        <taxon>Eukaryota</taxon>
        <taxon>Viridiplantae</taxon>
        <taxon>Streptophyta</taxon>
        <taxon>Embryophyta</taxon>
        <taxon>Tracheophyta</taxon>
        <taxon>Spermatophyta</taxon>
        <taxon>Magnoliopsida</taxon>
        <taxon>Liliopsida</taxon>
        <taxon>Poales</taxon>
        <taxon>Poaceae</taxon>
        <taxon>PACMAD clade</taxon>
        <taxon>Panicoideae</taxon>
        <taxon>Andropogonodae</taxon>
        <taxon>Andropogoneae</taxon>
        <taxon>Sorghinae</taxon>
        <taxon>Sorghum</taxon>
    </lineage>
</organism>
<dbReference type="Gramene" id="OQU86389">
    <property type="protein sequence ID" value="OQU86389"/>
    <property type="gene ID" value="SORBI_3003G084501"/>
</dbReference>
<dbReference type="Proteomes" id="UP000000768">
    <property type="component" value="Chromosome 3"/>
</dbReference>
<dbReference type="EMBL" id="CM000760">
    <property type="protein sequence ID" value="OQU92715.1"/>
    <property type="molecule type" value="Genomic_DNA"/>
</dbReference>
<evidence type="ECO:0000313" key="1">
    <source>
        <dbReference type="EMBL" id="OQU86389.1"/>
    </source>
</evidence>
<evidence type="ECO:0000313" key="3">
    <source>
        <dbReference type="Proteomes" id="UP000000768"/>
    </source>
</evidence>
<dbReference type="OMA" id="YSEIWEY"/>
<protein>
    <submittedName>
        <fullName evidence="1">Uncharacterized protein</fullName>
    </submittedName>
</protein>
<reference evidence="1" key="2">
    <citation type="submission" date="2017-02" db="EMBL/GenBank/DDBJ databases">
        <title>WGS assembly of Sorghum bicolor.</title>
        <authorList>
            <person name="Paterson A."/>
            <person name="Mullet J."/>
            <person name="Bowers J."/>
            <person name="Bruggmann R."/>
            <person name="Dubchak I."/>
            <person name="Grimwood J."/>
            <person name="Gundlach H."/>
            <person name="Haberer G."/>
            <person name="Hellsten U."/>
            <person name="Mitros T."/>
            <person name="Poliakov A."/>
            <person name="Schmutz J."/>
            <person name="Spannagl M."/>
            <person name="Tang H."/>
            <person name="Wang X."/>
            <person name="Wicker T."/>
            <person name="Bharti A."/>
            <person name="Chapman J."/>
            <person name="Feltus F."/>
            <person name="Gowik U."/>
            <person name="Grigoriev I."/>
            <person name="Lyons E."/>
            <person name="Maher C."/>
            <person name="Martis M."/>
            <person name="Narechania A."/>
            <person name="Otillar R."/>
            <person name="Penning B."/>
            <person name="Salamov A."/>
            <person name="Wang Y."/>
            <person name="Zhang L."/>
            <person name="Carpita N."/>
            <person name="Freeling M."/>
            <person name="Gingle A."/>
            <person name="Hash C."/>
            <person name="Keller B."/>
            <person name="Klein P."/>
            <person name="Kresovich S."/>
            <person name="Mccann M."/>
            <person name="Ming R."/>
            <person name="Peterson D."/>
            <person name="Rahman M."/>
            <person name="Ware D."/>
            <person name="Westhoff P."/>
            <person name="Mayer K."/>
            <person name="Messing J."/>
            <person name="Sims D."/>
            <person name="Jenkins J."/>
            <person name="Shu S."/>
            <person name="Rokhsar D."/>
        </authorList>
    </citation>
    <scope>NUCLEOTIDE SEQUENCE</scope>
</reference>